<dbReference type="SUPFAM" id="SSF89919">
    <property type="entry name" value="Ribosome-binding factor A, RbfA"/>
    <property type="match status" value="1"/>
</dbReference>
<reference evidence="2" key="1">
    <citation type="submission" date="2022-11" db="EMBL/GenBank/DDBJ databases">
        <title>Centuries of genome instability and evolution in soft-shell clam transmissible cancer (bioRxiv).</title>
        <authorList>
            <person name="Hart S.F.M."/>
            <person name="Yonemitsu M.A."/>
            <person name="Giersch R.M."/>
            <person name="Beal B.F."/>
            <person name="Arriagada G."/>
            <person name="Davis B.W."/>
            <person name="Ostrander E.A."/>
            <person name="Goff S.P."/>
            <person name="Metzger M.J."/>
        </authorList>
    </citation>
    <scope>NUCLEOTIDE SEQUENCE</scope>
    <source>
        <strain evidence="2">MELC-2E11</strain>
        <tissue evidence="2">Siphon/mantle</tissue>
    </source>
</reference>
<evidence type="ECO:0000313" key="3">
    <source>
        <dbReference type="Proteomes" id="UP001164746"/>
    </source>
</evidence>
<proteinExistence type="predicted"/>
<evidence type="ECO:0000313" key="2">
    <source>
        <dbReference type="EMBL" id="WAR12686.1"/>
    </source>
</evidence>
<organism evidence="2 3">
    <name type="scientific">Mya arenaria</name>
    <name type="common">Soft-shell clam</name>
    <dbReference type="NCBI Taxonomy" id="6604"/>
    <lineage>
        <taxon>Eukaryota</taxon>
        <taxon>Metazoa</taxon>
        <taxon>Spiralia</taxon>
        <taxon>Lophotrochozoa</taxon>
        <taxon>Mollusca</taxon>
        <taxon>Bivalvia</taxon>
        <taxon>Autobranchia</taxon>
        <taxon>Heteroconchia</taxon>
        <taxon>Euheterodonta</taxon>
        <taxon>Imparidentia</taxon>
        <taxon>Neoheterodontei</taxon>
        <taxon>Myida</taxon>
        <taxon>Myoidea</taxon>
        <taxon>Myidae</taxon>
        <taxon>Mya</taxon>
    </lineage>
</organism>
<evidence type="ECO:0000256" key="1">
    <source>
        <dbReference type="SAM" id="MobiDB-lite"/>
    </source>
</evidence>
<accession>A0ABY7EZX8</accession>
<feature type="region of interest" description="Disordered" evidence="1">
    <location>
        <begin position="1"/>
        <end position="31"/>
    </location>
</feature>
<dbReference type="PANTHER" id="PTHR14725:SF0">
    <property type="entry name" value="RIBOSOME-BINDING FACTOR A, MITOCHONDRIAL-RELATED"/>
    <property type="match status" value="1"/>
</dbReference>
<name>A0ABY7EZX8_MYAAR</name>
<dbReference type="InterPro" id="IPR039212">
    <property type="entry name" value="RBFA_mitochondrial"/>
</dbReference>
<dbReference type="InterPro" id="IPR015946">
    <property type="entry name" value="KH_dom-like_a/b"/>
</dbReference>
<keyword evidence="3" id="KW-1185">Reference proteome</keyword>
<gene>
    <name evidence="2" type="ORF">MAR_026866</name>
</gene>
<dbReference type="Gene3D" id="3.30.300.20">
    <property type="match status" value="1"/>
</dbReference>
<dbReference type="InterPro" id="IPR023799">
    <property type="entry name" value="RbfA_dom_sf"/>
</dbReference>
<protein>
    <submittedName>
        <fullName evidence="2">RBFA-like protein</fullName>
    </submittedName>
</protein>
<sequence>MERDLKRVWNSEKKRNGGNESDRKKGRNGERDRNGLSELWDLLSGLISNVKELFGDVKNQSTVEVDKLRRFRAEIKTYLDRREKELLDNIAKVKTEDENALTALKTDCELMKTGLEAMRTEVTSGDVSVNQRYVAAKRVWKRLGGIYNNMEKMADRMKARKYQFTKDADTERLMGSKMGLGTLDVAGEFRKNISLDPKKDSVAQGTTVKTGAKSKIRYSDGVIRRTNWVGNVLEDTILQIFANGEMDVWWEASGVQEKDKQTQQLLETQAGKLRHLLLQSQVCGRVPPVVFMRDISIARKKQIEELLHNLDTGPPDTELELEEDKLELQVDWKRKQAWKSNGHSSDLVVKPGETDVERIEFEDKSLDSHEVDSNICEDVSYSFDRELSVEEKGVEGNDSKRVRTSDFKFRQDLYGLQHDSLMKKVLDSKLVRRPLAAVEEKETFNMDRLVFKQDKKRAYKPFKVSKRRLERLERQTYGYNNYDD</sequence>
<dbReference type="PANTHER" id="PTHR14725">
    <property type="entry name" value="RIBOSOME-BINDING FACTOR A, MITOCHONDRIAL-RELATED"/>
    <property type="match status" value="1"/>
</dbReference>
<dbReference type="EMBL" id="CP111019">
    <property type="protein sequence ID" value="WAR12686.1"/>
    <property type="molecule type" value="Genomic_DNA"/>
</dbReference>
<dbReference type="Proteomes" id="UP001164746">
    <property type="component" value="Chromosome 8"/>
</dbReference>